<dbReference type="InParanoid" id="A0A194QMQ5"/>
<evidence type="ECO:0000256" key="1">
    <source>
        <dbReference type="SAM" id="MobiDB-lite"/>
    </source>
</evidence>
<feature type="compositionally biased region" description="Basic residues" evidence="1">
    <location>
        <begin position="1"/>
        <end position="11"/>
    </location>
</feature>
<reference evidence="2 3" key="1">
    <citation type="journal article" date="2015" name="Nat. Commun.">
        <title>Outbred genome sequencing and CRISPR/Cas9 gene editing in butterflies.</title>
        <authorList>
            <person name="Li X."/>
            <person name="Fan D."/>
            <person name="Zhang W."/>
            <person name="Liu G."/>
            <person name="Zhang L."/>
            <person name="Zhao L."/>
            <person name="Fang X."/>
            <person name="Chen L."/>
            <person name="Dong Y."/>
            <person name="Chen Y."/>
            <person name="Ding Y."/>
            <person name="Zhao R."/>
            <person name="Feng M."/>
            <person name="Zhu Y."/>
            <person name="Feng Y."/>
            <person name="Jiang X."/>
            <person name="Zhu D."/>
            <person name="Xiang H."/>
            <person name="Feng X."/>
            <person name="Li S."/>
            <person name="Wang J."/>
            <person name="Zhang G."/>
            <person name="Kronforst M.R."/>
            <person name="Wang W."/>
        </authorList>
    </citation>
    <scope>NUCLEOTIDE SEQUENCE [LARGE SCALE GENOMIC DNA]</scope>
    <source>
        <strain evidence="2">Ya'a_city_454_Pm</strain>
        <tissue evidence="2">Whole body</tissue>
    </source>
</reference>
<gene>
    <name evidence="2" type="ORF">RR48_11317</name>
</gene>
<dbReference type="Proteomes" id="UP000053240">
    <property type="component" value="Unassembled WGS sequence"/>
</dbReference>
<dbReference type="AlphaFoldDB" id="A0A194QMQ5"/>
<proteinExistence type="predicted"/>
<organism evidence="2 3">
    <name type="scientific">Papilio machaon</name>
    <name type="common">Old World swallowtail butterfly</name>
    <dbReference type="NCBI Taxonomy" id="76193"/>
    <lineage>
        <taxon>Eukaryota</taxon>
        <taxon>Metazoa</taxon>
        <taxon>Ecdysozoa</taxon>
        <taxon>Arthropoda</taxon>
        <taxon>Hexapoda</taxon>
        <taxon>Insecta</taxon>
        <taxon>Pterygota</taxon>
        <taxon>Neoptera</taxon>
        <taxon>Endopterygota</taxon>
        <taxon>Lepidoptera</taxon>
        <taxon>Glossata</taxon>
        <taxon>Ditrysia</taxon>
        <taxon>Papilionoidea</taxon>
        <taxon>Papilionidae</taxon>
        <taxon>Papilioninae</taxon>
        <taxon>Papilio</taxon>
    </lineage>
</organism>
<feature type="compositionally biased region" description="Basic and acidic residues" evidence="1">
    <location>
        <begin position="12"/>
        <end position="28"/>
    </location>
</feature>
<keyword evidence="3" id="KW-1185">Reference proteome</keyword>
<sequence>MSYSINHKRLKRSDTQGRSRRGDSEYGAHIHKTSSENPPGSHNHSYYRMARTVFMRERVDGERRGRRRERGSAFCDRRRRTI</sequence>
<evidence type="ECO:0000313" key="2">
    <source>
        <dbReference type="EMBL" id="KPJ06818.1"/>
    </source>
</evidence>
<name>A0A194QMQ5_PAPMA</name>
<feature type="compositionally biased region" description="Polar residues" evidence="1">
    <location>
        <begin position="35"/>
        <end position="44"/>
    </location>
</feature>
<feature type="region of interest" description="Disordered" evidence="1">
    <location>
        <begin position="1"/>
        <end position="45"/>
    </location>
</feature>
<protein>
    <submittedName>
        <fullName evidence="2">Uncharacterized protein</fullName>
    </submittedName>
</protein>
<feature type="region of interest" description="Disordered" evidence="1">
    <location>
        <begin position="58"/>
        <end position="82"/>
    </location>
</feature>
<evidence type="ECO:0000313" key="3">
    <source>
        <dbReference type="Proteomes" id="UP000053240"/>
    </source>
</evidence>
<accession>A0A194QMQ5</accession>
<dbReference type="EMBL" id="KQ461194">
    <property type="protein sequence ID" value="KPJ06818.1"/>
    <property type="molecule type" value="Genomic_DNA"/>
</dbReference>